<evidence type="ECO:0000313" key="1">
    <source>
        <dbReference type="EMBL" id="KAK1450070.1"/>
    </source>
</evidence>
<proteinExistence type="predicted"/>
<dbReference type="AlphaFoldDB" id="A0AAI9U4D4"/>
<dbReference type="EMBL" id="MLGG01000057">
    <property type="protein sequence ID" value="KAK1450070.1"/>
    <property type="molecule type" value="Genomic_DNA"/>
</dbReference>
<sequence length="100" mass="11323">MFVRRARTGVFVRVLQRGRTKRLVSWMAVGRAARGSLFLSVCVCLSLVCWTREIGWDEEGTGPTCKAVGRWIYVGAAFIWLLKCRMSESRCSSFPDDSDL</sequence>
<protein>
    <submittedName>
        <fullName evidence="1">Uncharacterized protein</fullName>
    </submittedName>
</protein>
<organism evidence="1 2">
    <name type="scientific">Colletotrichum melonis</name>
    <dbReference type="NCBI Taxonomy" id="1209925"/>
    <lineage>
        <taxon>Eukaryota</taxon>
        <taxon>Fungi</taxon>
        <taxon>Dikarya</taxon>
        <taxon>Ascomycota</taxon>
        <taxon>Pezizomycotina</taxon>
        <taxon>Sordariomycetes</taxon>
        <taxon>Hypocreomycetidae</taxon>
        <taxon>Glomerellales</taxon>
        <taxon>Glomerellaceae</taxon>
        <taxon>Colletotrichum</taxon>
        <taxon>Colletotrichum acutatum species complex</taxon>
    </lineage>
</organism>
<comment type="caution">
    <text evidence="1">The sequence shown here is derived from an EMBL/GenBank/DDBJ whole genome shotgun (WGS) entry which is preliminary data.</text>
</comment>
<gene>
    <name evidence="1" type="ORF">CMEL01_07406</name>
</gene>
<accession>A0AAI9U4D4</accession>
<keyword evidence="2" id="KW-1185">Reference proteome</keyword>
<reference evidence="1 2" key="1">
    <citation type="submission" date="2016-10" db="EMBL/GenBank/DDBJ databases">
        <title>The genome sequence of Colletotrichum fioriniae PJ7.</title>
        <authorList>
            <person name="Baroncelli R."/>
        </authorList>
    </citation>
    <scope>NUCLEOTIDE SEQUENCE [LARGE SCALE GENOMIC DNA]</scope>
    <source>
        <strain evidence="1">Col 31</strain>
    </source>
</reference>
<evidence type="ECO:0000313" key="2">
    <source>
        <dbReference type="Proteomes" id="UP001239795"/>
    </source>
</evidence>
<name>A0AAI9U4D4_9PEZI</name>
<dbReference type="Proteomes" id="UP001239795">
    <property type="component" value="Unassembled WGS sequence"/>
</dbReference>